<dbReference type="GO" id="GO:0004674">
    <property type="term" value="F:protein serine/threonine kinase activity"/>
    <property type="evidence" value="ECO:0007669"/>
    <property type="project" value="UniProtKB-KW"/>
</dbReference>
<evidence type="ECO:0000256" key="4">
    <source>
        <dbReference type="ARBA" id="ARBA00022527"/>
    </source>
</evidence>
<keyword evidence="7" id="KW-0547">Nucleotide-binding</keyword>
<dbReference type="Gene3D" id="1.10.510.10">
    <property type="entry name" value="Transferase(Phosphotransferase) domain 1"/>
    <property type="match status" value="1"/>
</dbReference>
<evidence type="ECO:0000256" key="13">
    <source>
        <dbReference type="ARBA" id="ARBA00048679"/>
    </source>
</evidence>
<evidence type="ECO:0000256" key="2">
    <source>
        <dbReference type="ARBA" id="ARBA00012513"/>
    </source>
</evidence>
<evidence type="ECO:0000256" key="1">
    <source>
        <dbReference type="ARBA" id="ARBA00004162"/>
    </source>
</evidence>
<evidence type="ECO:0000256" key="7">
    <source>
        <dbReference type="ARBA" id="ARBA00022741"/>
    </source>
</evidence>
<keyword evidence="5" id="KW-0808">Transferase</keyword>
<comment type="catalytic activity">
    <reaction evidence="13">
        <text>L-seryl-[protein] + ATP = O-phospho-L-seryl-[protein] + ADP + H(+)</text>
        <dbReference type="Rhea" id="RHEA:17989"/>
        <dbReference type="Rhea" id="RHEA-COMP:9863"/>
        <dbReference type="Rhea" id="RHEA-COMP:11604"/>
        <dbReference type="ChEBI" id="CHEBI:15378"/>
        <dbReference type="ChEBI" id="CHEBI:29999"/>
        <dbReference type="ChEBI" id="CHEBI:30616"/>
        <dbReference type="ChEBI" id="CHEBI:83421"/>
        <dbReference type="ChEBI" id="CHEBI:456216"/>
        <dbReference type="EC" id="2.7.11.1"/>
    </reaction>
</comment>
<keyword evidence="11" id="KW-0472">Membrane</keyword>
<name>A0AAD7KRJ0_QUISA</name>
<protein>
    <recommendedName>
        <fullName evidence="2">non-specific serine/threonine protein kinase</fullName>
        <ecNumber evidence="2">2.7.11.1</ecNumber>
    </recommendedName>
</protein>
<keyword evidence="6" id="KW-0812">Transmembrane</keyword>
<evidence type="ECO:0000256" key="3">
    <source>
        <dbReference type="ARBA" id="ARBA00022475"/>
    </source>
</evidence>
<evidence type="ECO:0000256" key="11">
    <source>
        <dbReference type="ARBA" id="ARBA00023136"/>
    </source>
</evidence>
<keyword evidence="15" id="KW-1185">Reference proteome</keyword>
<dbReference type="EC" id="2.7.11.1" evidence="2"/>
<evidence type="ECO:0000256" key="12">
    <source>
        <dbReference type="ARBA" id="ARBA00047899"/>
    </source>
</evidence>
<dbReference type="Proteomes" id="UP001163823">
    <property type="component" value="Chromosome 14"/>
</dbReference>
<dbReference type="PANTHER" id="PTHR47982:SF44">
    <property type="entry name" value="PROLINE-RICH RECEPTOR-LIKE PROTEIN KINASE PERK13-RELATED"/>
    <property type="match status" value="1"/>
</dbReference>
<keyword evidence="8 14" id="KW-0418">Kinase</keyword>
<keyword evidence="3" id="KW-1003">Cell membrane</keyword>
<dbReference type="KEGG" id="qsa:O6P43_033165"/>
<dbReference type="GO" id="GO:0005886">
    <property type="term" value="C:plasma membrane"/>
    <property type="evidence" value="ECO:0007669"/>
    <property type="project" value="UniProtKB-SubCell"/>
</dbReference>
<organism evidence="14 15">
    <name type="scientific">Quillaja saponaria</name>
    <name type="common">Soap bark tree</name>
    <dbReference type="NCBI Taxonomy" id="32244"/>
    <lineage>
        <taxon>Eukaryota</taxon>
        <taxon>Viridiplantae</taxon>
        <taxon>Streptophyta</taxon>
        <taxon>Embryophyta</taxon>
        <taxon>Tracheophyta</taxon>
        <taxon>Spermatophyta</taxon>
        <taxon>Magnoliopsida</taxon>
        <taxon>eudicotyledons</taxon>
        <taxon>Gunneridae</taxon>
        <taxon>Pentapetalae</taxon>
        <taxon>rosids</taxon>
        <taxon>fabids</taxon>
        <taxon>Fabales</taxon>
        <taxon>Quillajaceae</taxon>
        <taxon>Quillaja</taxon>
    </lineage>
</organism>
<comment type="caution">
    <text evidence="14">The sequence shown here is derived from an EMBL/GenBank/DDBJ whole genome shotgun (WGS) entry which is preliminary data.</text>
</comment>
<dbReference type="AlphaFoldDB" id="A0AAD7KRJ0"/>
<keyword evidence="14" id="KW-0675">Receptor</keyword>
<evidence type="ECO:0000256" key="8">
    <source>
        <dbReference type="ARBA" id="ARBA00022777"/>
    </source>
</evidence>
<keyword evidence="9" id="KW-0067">ATP-binding</keyword>
<comment type="catalytic activity">
    <reaction evidence="12">
        <text>L-threonyl-[protein] + ATP = O-phospho-L-threonyl-[protein] + ADP + H(+)</text>
        <dbReference type="Rhea" id="RHEA:46608"/>
        <dbReference type="Rhea" id="RHEA-COMP:11060"/>
        <dbReference type="Rhea" id="RHEA-COMP:11605"/>
        <dbReference type="ChEBI" id="CHEBI:15378"/>
        <dbReference type="ChEBI" id="CHEBI:30013"/>
        <dbReference type="ChEBI" id="CHEBI:30616"/>
        <dbReference type="ChEBI" id="CHEBI:61977"/>
        <dbReference type="ChEBI" id="CHEBI:456216"/>
        <dbReference type="EC" id="2.7.11.1"/>
    </reaction>
</comment>
<dbReference type="PANTHER" id="PTHR47982">
    <property type="entry name" value="PROLINE-RICH RECEPTOR-LIKE PROTEIN KINASE PERK4"/>
    <property type="match status" value="1"/>
</dbReference>
<comment type="subcellular location">
    <subcellularLocation>
        <location evidence="1">Cell membrane</location>
        <topology evidence="1">Single-pass membrane protein</topology>
    </subcellularLocation>
</comment>
<evidence type="ECO:0000313" key="15">
    <source>
        <dbReference type="Proteomes" id="UP001163823"/>
    </source>
</evidence>
<evidence type="ECO:0000256" key="6">
    <source>
        <dbReference type="ARBA" id="ARBA00022692"/>
    </source>
</evidence>
<accession>A0AAD7KRJ0</accession>
<evidence type="ECO:0000256" key="10">
    <source>
        <dbReference type="ARBA" id="ARBA00022989"/>
    </source>
</evidence>
<evidence type="ECO:0000313" key="14">
    <source>
        <dbReference type="EMBL" id="KAJ7943645.1"/>
    </source>
</evidence>
<dbReference type="GO" id="GO:0005524">
    <property type="term" value="F:ATP binding"/>
    <property type="evidence" value="ECO:0007669"/>
    <property type="project" value="UniProtKB-KW"/>
</dbReference>
<proteinExistence type="predicted"/>
<evidence type="ECO:0000256" key="9">
    <source>
        <dbReference type="ARBA" id="ARBA00022840"/>
    </source>
</evidence>
<gene>
    <name evidence="14" type="ORF">O6P43_033165</name>
</gene>
<dbReference type="EMBL" id="JARAOO010000014">
    <property type="protein sequence ID" value="KAJ7943645.1"/>
    <property type="molecule type" value="Genomic_DNA"/>
</dbReference>
<keyword evidence="4" id="KW-0723">Serine/threonine-protein kinase</keyword>
<evidence type="ECO:0000256" key="5">
    <source>
        <dbReference type="ARBA" id="ARBA00022679"/>
    </source>
</evidence>
<sequence>MQLERFVLNLQARPILIHALETGEFGDLVDPRLEKHYVEIEMFRMIEAAAACVRHSAPKRPRMVQVVRALDCEGEMSDLSNGVKYGQSTVYDSGQYNQDINKFRRMALGGGGSSEFDMYSGEYNSREMSGPPHSWVNISSGEDTRAFNNQNGGQRFSGAQGGIGNSWF</sequence>
<reference evidence="14" key="1">
    <citation type="journal article" date="2023" name="Science">
        <title>Elucidation of the pathway for biosynthesis of saponin adjuvants from the soapbark tree.</title>
        <authorList>
            <person name="Reed J."/>
            <person name="Orme A."/>
            <person name="El-Demerdash A."/>
            <person name="Owen C."/>
            <person name="Martin L.B.B."/>
            <person name="Misra R.C."/>
            <person name="Kikuchi S."/>
            <person name="Rejzek M."/>
            <person name="Martin A.C."/>
            <person name="Harkess A."/>
            <person name="Leebens-Mack J."/>
            <person name="Louveau T."/>
            <person name="Stephenson M.J."/>
            <person name="Osbourn A."/>
        </authorList>
    </citation>
    <scope>NUCLEOTIDE SEQUENCE</scope>
    <source>
        <strain evidence="14">S10</strain>
    </source>
</reference>
<dbReference type="InterPro" id="IPR047117">
    <property type="entry name" value="PERK1-13-like"/>
</dbReference>
<keyword evidence="10" id="KW-1133">Transmembrane helix</keyword>